<dbReference type="EMBL" id="CAFBPB010000134">
    <property type="protein sequence ID" value="CAB5009771.1"/>
    <property type="molecule type" value="Genomic_DNA"/>
</dbReference>
<name>A0A6J7PY47_9ZZZZ</name>
<reference evidence="2" key="1">
    <citation type="submission" date="2020-05" db="EMBL/GenBank/DDBJ databases">
        <authorList>
            <person name="Chiriac C."/>
            <person name="Salcher M."/>
            <person name="Ghai R."/>
            <person name="Kavagutti S V."/>
        </authorList>
    </citation>
    <scope>NUCLEOTIDE SEQUENCE</scope>
</reference>
<feature type="domain" description="Bacterial SCP orthologue" evidence="1">
    <location>
        <begin position="8"/>
        <end position="94"/>
    </location>
</feature>
<sequence length="106" mass="11287">MRDPEILREVKRTLAHLAEIAPGSAVEVRIPPYGAIQCGEGPRHTRGTPANVIEMSADTWLALANGEIDWTAALTSGAISASGTRADLSQYLPLRENIAGVNRIAP</sequence>
<evidence type="ECO:0000313" key="2">
    <source>
        <dbReference type="EMBL" id="CAB5009771.1"/>
    </source>
</evidence>
<gene>
    <name evidence="2" type="ORF">UFOPK4049_00965</name>
</gene>
<dbReference type="InterPro" id="IPR036527">
    <property type="entry name" value="SCP2_sterol-bd_dom_sf"/>
</dbReference>
<dbReference type="SUPFAM" id="SSF55718">
    <property type="entry name" value="SCP-like"/>
    <property type="match status" value="1"/>
</dbReference>
<protein>
    <submittedName>
        <fullName evidence="2">Unannotated protein</fullName>
    </submittedName>
</protein>
<dbReference type="Gene3D" id="3.30.1050.40">
    <property type="match status" value="1"/>
</dbReference>
<dbReference type="AlphaFoldDB" id="A0A6J7PY47"/>
<proteinExistence type="predicted"/>
<dbReference type="Pfam" id="PF17844">
    <property type="entry name" value="SCP_3"/>
    <property type="match status" value="1"/>
</dbReference>
<accession>A0A6J7PY47</accession>
<dbReference type="InterPro" id="IPR041629">
    <property type="entry name" value="SCP_3"/>
</dbReference>
<evidence type="ECO:0000259" key="1">
    <source>
        <dbReference type="Pfam" id="PF17844"/>
    </source>
</evidence>
<organism evidence="2">
    <name type="scientific">freshwater metagenome</name>
    <dbReference type="NCBI Taxonomy" id="449393"/>
    <lineage>
        <taxon>unclassified sequences</taxon>
        <taxon>metagenomes</taxon>
        <taxon>ecological metagenomes</taxon>
    </lineage>
</organism>